<dbReference type="InterPro" id="IPR018535">
    <property type="entry name" value="DUF1996"/>
</dbReference>
<feature type="compositionally biased region" description="Basic residues" evidence="1">
    <location>
        <begin position="602"/>
        <end position="611"/>
    </location>
</feature>
<evidence type="ECO:0000313" key="4">
    <source>
        <dbReference type="EMBL" id="BEI89852.1"/>
    </source>
</evidence>
<evidence type="ECO:0000256" key="1">
    <source>
        <dbReference type="SAM" id="MobiDB-lite"/>
    </source>
</evidence>
<feature type="compositionally biased region" description="Low complexity" evidence="1">
    <location>
        <begin position="567"/>
        <end position="594"/>
    </location>
</feature>
<reference evidence="4" key="1">
    <citation type="journal article" date="2023" name="BMC Genomics">
        <title>Chromosome-level genome assemblies of Cutaneotrichosporon spp. (Trichosporonales, Basidiomycota) reveal imbalanced evolution between nucleotide sequences and chromosome synteny.</title>
        <authorList>
            <person name="Kobayashi Y."/>
            <person name="Kayamori A."/>
            <person name="Aoki K."/>
            <person name="Shiwa Y."/>
            <person name="Matsutani M."/>
            <person name="Fujita N."/>
            <person name="Sugita T."/>
            <person name="Iwasaki W."/>
            <person name="Tanaka N."/>
            <person name="Takashima M."/>
        </authorList>
    </citation>
    <scope>NUCLEOTIDE SEQUENCE</scope>
    <source>
        <strain evidence="4">HIS019</strain>
    </source>
</reference>
<keyword evidence="5" id="KW-1185">Reference proteome</keyword>
<gene>
    <name evidence="4" type="ORF">CcaverHIS019_0212140</name>
</gene>
<dbReference type="Proteomes" id="UP001233271">
    <property type="component" value="Chromosome 2"/>
</dbReference>
<sequence>MFKFGLVVLALMSAGSAAARAGTFVVDVPGTLTVSRMDPIANPAGLNTPEEQLAAECTTVQIGDDKSNYWAPSLYWINANGTYTLLPHALKIYYLFQTGVQKTHAFPPGLRMISGIAMRRDPGHIAAQGFDINMSPYNADIPYNHQYLPNGTTYPDPPPGNYIHMNIGFPFCGRADQALDSDGHFSHMSWGIDGGGNWEPNNHIGKCPESHPILYPRIFLENFYYITPEMKAQWNKSGPNFILSNGDTTGVTFHADFVNGWKTETLQAAVEECFDTGHDIGSCAPFVPTLNATENERQCRYQGQIPAEDVGFSGPIEHLPGCNPRWDWDGPMSKPNSPADCPWFKQPGWTSPNLMFRIPQYEGTGSVTNNIPVVLPGVDTSNLTNLPSPIGSSPNKPVPKYIEWAVRTDETTKVPHVMVGTQEAVDAAAMSPSGLNADCQVYGRGRIGKGFTARDPGENGLKNVDTTGSGGLFKETYRCSTPIYLPCGPPDNSTLSGGISTQPGANSTLREANSTQAESSAGNATAPIGSASPPERSASSSEEVQPVAGSPTDLGNVLVGAPSDEVTGSSSASAGPSADTDPSSALADPSAATTGPSDVPKRCGRKRRRSH</sequence>
<protein>
    <recommendedName>
        <fullName evidence="3">DUF1996 domain-containing protein</fullName>
    </recommendedName>
</protein>
<dbReference type="RefSeq" id="XP_060455118.1">
    <property type="nucleotide sequence ID" value="XM_060598312.1"/>
</dbReference>
<accession>A0AA48IBN6</accession>
<dbReference type="AlphaFoldDB" id="A0AA48IBN6"/>
<dbReference type="Pfam" id="PF09362">
    <property type="entry name" value="DUF1996"/>
    <property type="match status" value="1"/>
</dbReference>
<feature type="signal peptide" evidence="2">
    <location>
        <begin position="1"/>
        <end position="21"/>
    </location>
</feature>
<organism evidence="4 5">
    <name type="scientific">Cutaneotrichosporon cavernicola</name>
    <dbReference type="NCBI Taxonomy" id="279322"/>
    <lineage>
        <taxon>Eukaryota</taxon>
        <taxon>Fungi</taxon>
        <taxon>Dikarya</taxon>
        <taxon>Basidiomycota</taxon>
        <taxon>Agaricomycotina</taxon>
        <taxon>Tremellomycetes</taxon>
        <taxon>Trichosporonales</taxon>
        <taxon>Trichosporonaceae</taxon>
        <taxon>Cutaneotrichosporon</taxon>
    </lineage>
</organism>
<evidence type="ECO:0000313" key="5">
    <source>
        <dbReference type="Proteomes" id="UP001233271"/>
    </source>
</evidence>
<proteinExistence type="predicted"/>
<dbReference type="EMBL" id="AP028213">
    <property type="protein sequence ID" value="BEI89852.1"/>
    <property type="molecule type" value="Genomic_DNA"/>
</dbReference>
<evidence type="ECO:0000256" key="2">
    <source>
        <dbReference type="SAM" id="SignalP"/>
    </source>
</evidence>
<evidence type="ECO:0000259" key="3">
    <source>
        <dbReference type="Pfam" id="PF09362"/>
    </source>
</evidence>
<keyword evidence="2" id="KW-0732">Signal</keyword>
<feature type="compositionally biased region" description="Polar residues" evidence="1">
    <location>
        <begin position="494"/>
        <end position="523"/>
    </location>
</feature>
<name>A0AA48IBN6_9TREE</name>
<dbReference type="PANTHER" id="PTHR43662">
    <property type="match status" value="1"/>
</dbReference>
<dbReference type="KEGG" id="ccac:CcaHIS019_0212140"/>
<feature type="chain" id="PRO_5041220582" description="DUF1996 domain-containing protein" evidence="2">
    <location>
        <begin position="22"/>
        <end position="611"/>
    </location>
</feature>
<feature type="domain" description="DUF1996" evidence="3">
    <location>
        <begin position="48"/>
        <end position="261"/>
    </location>
</feature>
<feature type="region of interest" description="Disordered" evidence="1">
    <location>
        <begin position="494"/>
        <end position="611"/>
    </location>
</feature>
<dbReference type="GeneID" id="85493723"/>
<dbReference type="PANTHER" id="PTHR43662:SF3">
    <property type="entry name" value="DOMAIN PROTEIN, PUTATIVE (AFU_ORTHOLOGUE AFUA_6G11970)-RELATED"/>
    <property type="match status" value="1"/>
</dbReference>
<feature type="compositionally biased region" description="Low complexity" evidence="1">
    <location>
        <begin position="530"/>
        <end position="543"/>
    </location>
</feature>